<sequence>MGNTISYETTPTTLSLGSKGTIKGLQFSNKSIRFAGVPYALPPTGEYRWRKPRPLPETHRYENFDATEFKNPCWQKLFGKVAKAEGTEAQYSEDCLLLNIWTPALKGGETLEGRKLPVVLWLHGGWFQMGDPSQEPGMDPTELLSTGGLNAIFIAIGYRLNIFGFLSSSALGDAPGNFGLWDQRLAMEWVHHNIHHFGGDPENIVLGGRSAGAYGVEAQVLHEMRNPNAENLIKKFYMLSNAIPAQPKTVAETEEQFDEVCTHFSIPPSLAPQEKLTRLRSLPAKDLVDALEHLKNHTFRPVTDEQFIHSGLITYLTSGSFAKTFKDRGMKVLIGEVQNEETLYAEYNSPSSPTLSSLKHQLENYYAPSTVERILPNYPLPSPDQDLQAWKKVFGDIVADGQVRAPSRFLVKNLFEHGVDVESVWRYLIAYRLSFIDENVAPRAFGVAHAMDKPFWNFSITHGPSEGERVLMGEWIKILVAFVDGDEGYEFGTKQIDEVKVATPEGKIEVRKDERWEDLSKLGAVFASGEV</sequence>
<evidence type="ECO:0000256" key="2">
    <source>
        <dbReference type="ARBA" id="ARBA00022801"/>
    </source>
</evidence>
<dbReference type="Pfam" id="PF00135">
    <property type="entry name" value="COesterase"/>
    <property type="match status" value="1"/>
</dbReference>
<dbReference type="EC" id="3.1.1.-" evidence="3"/>
<comment type="similarity">
    <text evidence="1 3">Belongs to the type-B carboxylesterase/lipase family.</text>
</comment>
<dbReference type="PANTHER" id="PTHR43142:SF8">
    <property type="entry name" value="CARBOXYLIC ESTER HYDROLASE"/>
    <property type="match status" value="1"/>
</dbReference>
<evidence type="ECO:0000313" key="6">
    <source>
        <dbReference type="Proteomes" id="UP001305779"/>
    </source>
</evidence>
<feature type="domain" description="Carboxylesterase type B" evidence="4">
    <location>
        <begin position="20"/>
        <end position="486"/>
    </location>
</feature>
<evidence type="ECO:0000313" key="5">
    <source>
        <dbReference type="EMBL" id="KAK4503455.1"/>
    </source>
</evidence>
<dbReference type="EMBL" id="JAXOVC010000003">
    <property type="protein sequence ID" value="KAK4503455.1"/>
    <property type="molecule type" value="Genomic_DNA"/>
</dbReference>
<evidence type="ECO:0000256" key="1">
    <source>
        <dbReference type="ARBA" id="ARBA00005964"/>
    </source>
</evidence>
<keyword evidence="6" id="KW-1185">Reference proteome</keyword>
<dbReference type="InterPro" id="IPR019826">
    <property type="entry name" value="Carboxylesterase_B_AS"/>
</dbReference>
<dbReference type="SUPFAM" id="SSF53474">
    <property type="entry name" value="alpha/beta-Hydrolases"/>
    <property type="match status" value="1"/>
</dbReference>
<gene>
    <name evidence="5" type="ORF">PRZ48_004370</name>
</gene>
<organism evidence="5 6">
    <name type="scientific">Zasmidium cellare</name>
    <name type="common">Wine cellar mold</name>
    <name type="synonym">Racodium cellare</name>
    <dbReference type="NCBI Taxonomy" id="395010"/>
    <lineage>
        <taxon>Eukaryota</taxon>
        <taxon>Fungi</taxon>
        <taxon>Dikarya</taxon>
        <taxon>Ascomycota</taxon>
        <taxon>Pezizomycotina</taxon>
        <taxon>Dothideomycetes</taxon>
        <taxon>Dothideomycetidae</taxon>
        <taxon>Mycosphaerellales</taxon>
        <taxon>Mycosphaerellaceae</taxon>
        <taxon>Zasmidium</taxon>
    </lineage>
</organism>
<protein>
    <recommendedName>
        <fullName evidence="3">Carboxylic ester hydrolase</fullName>
        <ecNumber evidence="3">3.1.1.-</ecNumber>
    </recommendedName>
</protein>
<name>A0ABR0EQD8_ZASCE</name>
<accession>A0ABR0EQD8</accession>
<evidence type="ECO:0000256" key="3">
    <source>
        <dbReference type="RuleBase" id="RU361235"/>
    </source>
</evidence>
<comment type="caution">
    <text evidence="5">The sequence shown here is derived from an EMBL/GenBank/DDBJ whole genome shotgun (WGS) entry which is preliminary data.</text>
</comment>
<dbReference type="PROSITE" id="PS00122">
    <property type="entry name" value="CARBOXYLESTERASE_B_1"/>
    <property type="match status" value="1"/>
</dbReference>
<dbReference type="InterPro" id="IPR029058">
    <property type="entry name" value="AB_hydrolase_fold"/>
</dbReference>
<reference evidence="5 6" key="1">
    <citation type="journal article" date="2023" name="G3 (Bethesda)">
        <title>A chromosome-level genome assembly of Zasmidium syzygii isolated from banana leaves.</title>
        <authorList>
            <person name="van Westerhoven A.C."/>
            <person name="Mehrabi R."/>
            <person name="Talebi R."/>
            <person name="Steentjes M.B.F."/>
            <person name="Corcolon B."/>
            <person name="Chong P.A."/>
            <person name="Kema G.H.J."/>
            <person name="Seidl M.F."/>
        </authorList>
    </citation>
    <scope>NUCLEOTIDE SEQUENCE [LARGE SCALE GENOMIC DNA]</scope>
    <source>
        <strain evidence="5 6">P124</strain>
    </source>
</reference>
<keyword evidence="2 3" id="KW-0378">Hydrolase</keyword>
<dbReference type="PANTHER" id="PTHR43142">
    <property type="entry name" value="CARBOXYLIC ESTER HYDROLASE"/>
    <property type="match status" value="1"/>
</dbReference>
<dbReference type="InterPro" id="IPR002018">
    <property type="entry name" value="CarbesteraseB"/>
</dbReference>
<dbReference type="Gene3D" id="3.40.50.1820">
    <property type="entry name" value="alpha/beta hydrolase"/>
    <property type="match status" value="1"/>
</dbReference>
<evidence type="ECO:0000259" key="4">
    <source>
        <dbReference type="Pfam" id="PF00135"/>
    </source>
</evidence>
<proteinExistence type="inferred from homology"/>
<dbReference type="Proteomes" id="UP001305779">
    <property type="component" value="Unassembled WGS sequence"/>
</dbReference>